<keyword evidence="1" id="KW-0547">Nucleotide-binding</keyword>
<feature type="domain" description="Protein kinase" evidence="3">
    <location>
        <begin position="1"/>
        <end position="149"/>
    </location>
</feature>
<evidence type="ECO:0000313" key="5">
    <source>
        <dbReference type="Proteomes" id="UP000593560"/>
    </source>
</evidence>
<proteinExistence type="predicted"/>
<evidence type="ECO:0000256" key="2">
    <source>
        <dbReference type="ARBA" id="ARBA00022840"/>
    </source>
</evidence>
<reference evidence="4 5" key="1">
    <citation type="journal article" date="2019" name="Genome Biol. Evol.">
        <title>Insights into the evolution of the New World diploid cottons (Gossypium, subgenus Houzingenia) based on genome sequencing.</title>
        <authorList>
            <person name="Grover C.E."/>
            <person name="Arick M.A. 2nd"/>
            <person name="Thrash A."/>
            <person name="Conover J.L."/>
            <person name="Sanders W.S."/>
            <person name="Peterson D.G."/>
            <person name="Frelichowski J.E."/>
            <person name="Scheffler J.A."/>
            <person name="Scheffler B.E."/>
            <person name="Wendel J.F."/>
        </authorList>
    </citation>
    <scope>NUCLEOTIDE SEQUENCE [LARGE SCALE GENOMIC DNA]</scope>
    <source>
        <strain evidence="4">0</strain>
        <tissue evidence="4">Leaf</tissue>
    </source>
</reference>
<dbReference type="Proteomes" id="UP000593560">
    <property type="component" value="Unassembled WGS sequence"/>
</dbReference>
<dbReference type="InterPro" id="IPR001245">
    <property type="entry name" value="Ser-Thr/Tyr_kinase_cat_dom"/>
</dbReference>
<dbReference type="GO" id="GO:0005524">
    <property type="term" value="F:ATP binding"/>
    <property type="evidence" value="ECO:0007669"/>
    <property type="project" value="UniProtKB-KW"/>
</dbReference>
<organism evidence="4 5">
    <name type="scientific">Gossypium harknessii</name>
    <dbReference type="NCBI Taxonomy" id="34285"/>
    <lineage>
        <taxon>Eukaryota</taxon>
        <taxon>Viridiplantae</taxon>
        <taxon>Streptophyta</taxon>
        <taxon>Embryophyta</taxon>
        <taxon>Tracheophyta</taxon>
        <taxon>Spermatophyta</taxon>
        <taxon>Magnoliopsida</taxon>
        <taxon>eudicotyledons</taxon>
        <taxon>Gunneridae</taxon>
        <taxon>Pentapetalae</taxon>
        <taxon>rosids</taxon>
        <taxon>malvids</taxon>
        <taxon>Malvales</taxon>
        <taxon>Malvaceae</taxon>
        <taxon>Malvoideae</taxon>
        <taxon>Gossypium</taxon>
    </lineage>
</organism>
<feature type="non-terminal residue" evidence="4">
    <location>
        <position position="1"/>
    </location>
</feature>
<dbReference type="AlphaFoldDB" id="A0A7J9GK83"/>
<sequence length="231" mass="26041">HIHCEDKASSISWAIRLRIATESALQTSSLDDNYTAKVSDFGASRLVPMDQTQLSTMVQGNLGYLDPKYLCTAQLTEKSDVYSFGVVLVELLTILDDKVAKEGVVEQIKEVAKLAKKCLNVKGEERPSMKEVAQVLEDVRRLRCEHPWAEVAVNLEETNSKIRECNHSLKPTWKDILWRALMRLRRLVTLENDAADLARASRYLVATKVRLSSAETHLNLNPNPNPTDLQI</sequence>
<keyword evidence="2" id="KW-0067">ATP-binding</keyword>
<dbReference type="PANTHER" id="PTHR27005">
    <property type="entry name" value="WALL-ASSOCIATED RECEPTOR KINASE-LIKE 21"/>
    <property type="match status" value="1"/>
</dbReference>
<accession>A0A7J9GK83</accession>
<protein>
    <recommendedName>
        <fullName evidence="3">Protein kinase domain-containing protein</fullName>
    </recommendedName>
</protein>
<comment type="caution">
    <text evidence="4">The sequence shown here is derived from an EMBL/GenBank/DDBJ whole genome shotgun (WGS) entry which is preliminary data.</text>
</comment>
<dbReference type="GO" id="GO:0004674">
    <property type="term" value="F:protein serine/threonine kinase activity"/>
    <property type="evidence" value="ECO:0007669"/>
    <property type="project" value="TreeGrafter"/>
</dbReference>
<dbReference type="InterPro" id="IPR045274">
    <property type="entry name" value="WAK-like"/>
</dbReference>
<dbReference type="PANTHER" id="PTHR27005:SF468">
    <property type="entry name" value="OS01G0310500 PROTEIN"/>
    <property type="match status" value="1"/>
</dbReference>
<dbReference type="Gene3D" id="1.10.510.10">
    <property type="entry name" value="Transferase(Phosphotransferase) domain 1"/>
    <property type="match status" value="1"/>
</dbReference>
<evidence type="ECO:0000256" key="1">
    <source>
        <dbReference type="ARBA" id="ARBA00022741"/>
    </source>
</evidence>
<dbReference type="InterPro" id="IPR011009">
    <property type="entry name" value="Kinase-like_dom_sf"/>
</dbReference>
<dbReference type="InterPro" id="IPR000719">
    <property type="entry name" value="Prot_kinase_dom"/>
</dbReference>
<dbReference type="GO" id="GO:0007166">
    <property type="term" value="P:cell surface receptor signaling pathway"/>
    <property type="evidence" value="ECO:0007669"/>
    <property type="project" value="InterPro"/>
</dbReference>
<evidence type="ECO:0000259" key="3">
    <source>
        <dbReference type="PROSITE" id="PS50011"/>
    </source>
</evidence>
<dbReference type="OrthoDB" id="4062651at2759"/>
<evidence type="ECO:0000313" key="4">
    <source>
        <dbReference type="EMBL" id="MBA0797911.1"/>
    </source>
</evidence>
<name>A0A7J9GK83_9ROSI</name>
<dbReference type="SUPFAM" id="SSF56112">
    <property type="entry name" value="Protein kinase-like (PK-like)"/>
    <property type="match status" value="1"/>
</dbReference>
<keyword evidence="5" id="KW-1185">Reference proteome</keyword>
<dbReference type="GO" id="GO:0005886">
    <property type="term" value="C:plasma membrane"/>
    <property type="evidence" value="ECO:0007669"/>
    <property type="project" value="TreeGrafter"/>
</dbReference>
<gene>
    <name evidence="4" type="ORF">Gohar_008561</name>
</gene>
<dbReference type="Pfam" id="PF07714">
    <property type="entry name" value="PK_Tyr_Ser-Thr"/>
    <property type="match status" value="1"/>
</dbReference>
<dbReference type="EMBL" id="JABFAD010000005">
    <property type="protein sequence ID" value="MBA0797911.1"/>
    <property type="molecule type" value="Genomic_DNA"/>
</dbReference>
<dbReference type="PROSITE" id="PS50011">
    <property type="entry name" value="PROTEIN_KINASE_DOM"/>
    <property type="match status" value="1"/>
</dbReference>